<dbReference type="EMBL" id="ACYG01000025">
    <property type="protein sequence ID" value="EEV17473.1"/>
    <property type="molecule type" value="Genomic_DNA"/>
</dbReference>
<dbReference type="Proteomes" id="UP000005709">
    <property type="component" value="Unassembled WGS sequence"/>
</dbReference>
<evidence type="ECO:0000313" key="1">
    <source>
        <dbReference type="EMBL" id="EEV17473.1"/>
    </source>
</evidence>
<name>C8PI83_9BACT</name>
<reference evidence="1 2" key="1">
    <citation type="submission" date="2009-07" db="EMBL/GenBank/DDBJ databases">
        <authorList>
            <person name="Madupu R."/>
            <person name="Sebastian Y."/>
            <person name="Durkin A.S."/>
            <person name="Torralba M."/>
            <person name="Methe B."/>
            <person name="Sutton G.G."/>
            <person name="Strausberg R.L."/>
            <person name="Nelson K.E."/>
        </authorList>
    </citation>
    <scope>NUCLEOTIDE SEQUENCE [LARGE SCALE GENOMIC DNA]</scope>
    <source>
        <strain evidence="1 2">RM3268</strain>
    </source>
</reference>
<accession>C8PI83</accession>
<organism evidence="1 2">
    <name type="scientific">Campylobacter gracilis RM3268</name>
    <dbReference type="NCBI Taxonomy" id="553220"/>
    <lineage>
        <taxon>Bacteria</taxon>
        <taxon>Pseudomonadati</taxon>
        <taxon>Campylobacterota</taxon>
        <taxon>Epsilonproteobacteria</taxon>
        <taxon>Campylobacterales</taxon>
        <taxon>Campylobacteraceae</taxon>
        <taxon>Campylobacter</taxon>
    </lineage>
</organism>
<gene>
    <name evidence="1" type="ORF">CAMGR0001_0064</name>
</gene>
<dbReference type="AlphaFoldDB" id="C8PI83"/>
<evidence type="ECO:0000313" key="2">
    <source>
        <dbReference type="Proteomes" id="UP000005709"/>
    </source>
</evidence>
<comment type="caution">
    <text evidence="1">The sequence shown here is derived from an EMBL/GenBank/DDBJ whole genome shotgun (WGS) entry which is preliminary data.</text>
</comment>
<keyword evidence="2" id="KW-1185">Reference proteome</keyword>
<proteinExistence type="predicted"/>
<sequence length="46" mass="5219">MPSMRSITYFGERLPTCASKRYKIYRARRQCSFGVNFIALAAASAK</sequence>
<protein>
    <submittedName>
        <fullName evidence="1">Uncharacterized protein</fullName>
    </submittedName>
</protein>